<dbReference type="Proteomes" id="UP000835052">
    <property type="component" value="Unassembled WGS sequence"/>
</dbReference>
<evidence type="ECO:0000256" key="1">
    <source>
        <dbReference type="SAM" id="MobiDB-lite"/>
    </source>
</evidence>
<evidence type="ECO:0000313" key="3">
    <source>
        <dbReference type="Proteomes" id="UP000835052"/>
    </source>
</evidence>
<sequence length="142" mass="16457">MAHMFPDVVAKTEWAKPEKLTAKIAGVAPRSLKRAVKSAGSTPQRRRRNVKTRQEQYETALQNFDLGERNYITELMTKAFDEETYVNIDYIADKLREEKPGIFFWKTTLFRVLRAMGYSYKKRNSILKFLNGPIFDTGEGTI</sequence>
<keyword evidence="3" id="KW-1185">Reference proteome</keyword>
<proteinExistence type="predicted"/>
<organism evidence="2 3">
    <name type="scientific">Caenorhabditis auriculariae</name>
    <dbReference type="NCBI Taxonomy" id="2777116"/>
    <lineage>
        <taxon>Eukaryota</taxon>
        <taxon>Metazoa</taxon>
        <taxon>Ecdysozoa</taxon>
        <taxon>Nematoda</taxon>
        <taxon>Chromadorea</taxon>
        <taxon>Rhabditida</taxon>
        <taxon>Rhabditina</taxon>
        <taxon>Rhabditomorpha</taxon>
        <taxon>Rhabditoidea</taxon>
        <taxon>Rhabditidae</taxon>
        <taxon>Peloderinae</taxon>
        <taxon>Caenorhabditis</taxon>
    </lineage>
</organism>
<dbReference type="EMBL" id="CAJGYM010000390">
    <property type="protein sequence ID" value="CAD6200365.1"/>
    <property type="molecule type" value="Genomic_DNA"/>
</dbReference>
<gene>
    <name evidence="2" type="ORF">CAUJ_LOCUS16260</name>
</gene>
<comment type="caution">
    <text evidence="2">The sequence shown here is derived from an EMBL/GenBank/DDBJ whole genome shotgun (WGS) entry which is preliminary data.</text>
</comment>
<feature type="region of interest" description="Disordered" evidence="1">
    <location>
        <begin position="35"/>
        <end position="55"/>
    </location>
</feature>
<evidence type="ECO:0000313" key="2">
    <source>
        <dbReference type="EMBL" id="CAD6200365.1"/>
    </source>
</evidence>
<dbReference type="AlphaFoldDB" id="A0A8S1HZA8"/>
<accession>A0A8S1HZA8</accession>
<protein>
    <submittedName>
        <fullName evidence="2">Uncharacterized protein</fullName>
    </submittedName>
</protein>
<name>A0A8S1HZA8_9PELO</name>
<reference evidence="2" key="1">
    <citation type="submission" date="2020-10" db="EMBL/GenBank/DDBJ databases">
        <authorList>
            <person name="Kikuchi T."/>
        </authorList>
    </citation>
    <scope>NUCLEOTIDE SEQUENCE</scope>
    <source>
        <strain evidence="2">NKZ352</strain>
    </source>
</reference>